<feature type="non-terminal residue" evidence="3">
    <location>
        <position position="1"/>
    </location>
</feature>
<keyword evidence="4" id="KW-1185">Reference proteome</keyword>
<dbReference type="Pfam" id="PF14661">
    <property type="entry name" value="HAUS6_N"/>
    <property type="match status" value="1"/>
</dbReference>
<protein>
    <submittedName>
        <fullName evidence="3">HAUS6 protein</fullName>
    </submittedName>
</protein>
<dbReference type="EMBL" id="WBMW01002165">
    <property type="protein sequence ID" value="NXC42303.1"/>
    <property type="molecule type" value="Genomic_DNA"/>
</dbReference>
<dbReference type="PANTHER" id="PTHR16151">
    <property type="entry name" value="HAUS AUGMIN-LIKE COMPLEX SUBUNIT 6"/>
    <property type="match status" value="1"/>
</dbReference>
<dbReference type="OrthoDB" id="5575722at2759"/>
<feature type="domain" description="HAUS augmin-like complex subunit 6 N-terminal" evidence="2">
    <location>
        <begin position="6"/>
        <end position="230"/>
    </location>
</feature>
<reference evidence="3" key="1">
    <citation type="submission" date="2019-09" db="EMBL/GenBank/DDBJ databases">
        <title>Bird 10,000 Genomes (B10K) Project - Family phase.</title>
        <authorList>
            <person name="Zhang G."/>
        </authorList>
    </citation>
    <scope>NUCLEOTIDE SEQUENCE</scope>
    <source>
        <strain evidence="3">B10K-DU-001-08</strain>
        <tissue evidence="3">Muscle</tissue>
    </source>
</reference>
<name>A0A851NI55_9GALL</name>
<dbReference type="GO" id="GO:1990498">
    <property type="term" value="C:mitotic spindle microtubule"/>
    <property type="evidence" value="ECO:0007669"/>
    <property type="project" value="TreeGrafter"/>
</dbReference>
<dbReference type="InterPro" id="IPR028163">
    <property type="entry name" value="HAUS_6_N"/>
</dbReference>
<dbReference type="PANTHER" id="PTHR16151:SF2">
    <property type="entry name" value="HAUS AUGMIN-LIKE COMPLEX SUBUNIT 6"/>
    <property type="match status" value="1"/>
</dbReference>
<evidence type="ECO:0000313" key="3">
    <source>
        <dbReference type="EMBL" id="NXC42303.1"/>
    </source>
</evidence>
<dbReference type="GO" id="GO:0008017">
    <property type="term" value="F:microtubule binding"/>
    <property type="evidence" value="ECO:0007669"/>
    <property type="project" value="TreeGrafter"/>
</dbReference>
<feature type="compositionally biased region" description="Low complexity" evidence="1">
    <location>
        <begin position="593"/>
        <end position="605"/>
    </location>
</feature>
<dbReference type="GO" id="GO:0070652">
    <property type="term" value="C:HAUS complex"/>
    <property type="evidence" value="ECO:0007669"/>
    <property type="project" value="InterPro"/>
</dbReference>
<evidence type="ECO:0000256" key="1">
    <source>
        <dbReference type="SAM" id="MobiDB-lite"/>
    </source>
</evidence>
<dbReference type="Proteomes" id="UP000613066">
    <property type="component" value="Unassembled WGS sequence"/>
</dbReference>
<proteinExistence type="predicted"/>
<comment type="caution">
    <text evidence="3">The sequence shown here is derived from an EMBL/GenBank/DDBJ whole genome shotgun (WGS) entry which is preliminary data.</text>
</comment>
<dbReference type="GO" id="GO:0051225">
    <property type="term" value="P:spindle assembly"/>
    <property type="evidence" value="ECO:0007669"/>
    <property type="project" value="InterPro"/>
</dbReference>
<dbReference type="AlphaFoldDB" id="A0A851NI55"/>
<organism evidence="3 4">
    <name type="scientific">Penelope pileata</name>
    <dbReference type="NCBI Taxonomy" id="1118817"/>
    <lineage>
        <taxon>Eukaryota</taxon>
        <taxon>Metazoa</taxon>
        <taxon>Chordata</taxon>
        <taxon>Craniata</taxon>
        <taxon>Vertebrata</taxon>
        <taxon>Euteleostomi</taxon>
        <taxon>Archelosauria</taxon>
        <taxon>Archosauria</taxon>
        <taxon>Dinosauria</taxon>
        <taxon>Saurischia</taxon>
        <taxon>Theropoda</taxon>
        <taxon>Coelurosauria</taxon>
        <taxon>Aves</taxon>
        <taxon>Neognathae</taxon>
        <taxon>Galloanserae</taxon>
        <taxon>Galliformes</taxon>
        <taxon>Cracidae</taxon>
        <taxon>Penelope</taxon>
    </lineage>
</organism>
<gene>
    <name evidence="3" type="primary">Haus6</name>
    <name evidence="3" type="ORF">PENPIL_R10095</name>
</gene>
<evidence type="ECO:0000259" key="2">
    <source>
        <dbReference type="Pfam" id="PF14661"/>
    </source>
</evidence>
<feature type="non-terminal residue" evidence="3">
    <location>
        <position position="912"/>
    </location>
</feature>
<feature type="region of interest" description="Disordered" evidence="1">
    <location>
        <begin position="587"/>
        <end position="611"/>
    </location>
</feature>
<dbReference type="InterPro" id="IPR026797">
    <property type="entry name" value="HAUS_6"/>
</dbReference>
<accession>A0A851NI55</accession>
<sequence>WEREHLWLYLRAMGFDPKAAKRTLEDDNVKLGVMMFDVPNSPAFLAIALFLFSKLDGPRAERILRNCLHAKQITADPEFRKLCSLWMKEIASAKENDLPRVAASLFLSPTGPKFIDLMYRFARYVLIRNLRKYSAGTGKPIIKAVDLSPKNIREASARCRVACNEFLQILQKKDFISRNYRKKSQYLIKEIKQIKSECGHLQQQLRKMKHNDQNKNDKAERIQKVRGMWTFIMETLTSLKTEMEIVDSVLKSPVDQYSLDGTDVVVSVPRLLADKVESEAREVCTGNLYEDEKLNFLTVIQLLNEALRILRDEHCRFESKKQFQPIMDMIELKNKIEFCLKSMRRKIEDQHCILSESITRRQEKWTTKWKISSGQRLCLINQALDPSLVQAMLPPSLHPAKDDNKDDVSCQHLLSVSGIFDSGYEISHKEDDTTNYSALTPRRWNSSVPPELLEPSDNRDLLTEKELHIETYNGNEKPVPPKTSEDGTDELTTLELWENTDDRVTQTESLVKKEDLLKKARDELAEEVARTVSSESPQSGGGKGMILEDLISSLTFNLFLTRKQIPRTPENLLTEVRSSWRKAIQTENLSDVEPAPAEETTEAAASVDTGPTVKNKADTNLFWTTSSSIVSDFDSLMSAKKFQGNSVEFTAQKQISHVTESPVWKTSGMLKKESSKEQKLEDTVLRASAVGNTEELPSLYAEKSINTPNFVSEINSEVNTLPSDHLLDLVARDLQWDAPPVLSSDSCEGAAFGILHETLPDELDGISPNESTSLESDFDFLDSLCLPADTINKGDIQKSKLDLELLLSRCEMLKKSTSEKGEELHQVAIGDKYLSCLPGVSLTPKGGERDDLSATGEYFSLDEEFTKTPQAISLPEGSLSLSPLLVISQDLEEAASNIHKIPLDFIHKLKGK</sequence>
<evidence type="ECO:0000313" key="4">
    <source>
        <dbReference type="Proteomes" id="UP000613066"/>
    </source>
</evidence>